<accession>A0ABR7S9T1</accession>
<dbReference type="Proteomes" id="UP000642284">
    <property type="component" value="Unassembled WGS sequence"/>
</dbReference>
<gene>
    <name evidence="1" type="ORF">H9Y04_06545</name>
</gene>
<organism evidence="1 2">
    <name type="scientific">Streptomyces polyasparticus</name>
    <dbReference type="NCBI Taxonomy" id="2767826"/>
    <lineage>
        <taxon>Bacteria</taxon>
        <taxon>Bacillati</taxon>
        <taxon>Actinomycetota</taxon>
        <taxon>Actinomycetes</taxon>
        <taxon>Kitasatosporales</taxon>
        <taxon>Streptomycetaceae</taxon>
        <taxon>Streptomyces</taxon>
    </lineage>
</organism>
<comment type="caution">
    <text evidence="1">The sequence shown here is derived from an EMBL/GenBank/DDBJ whole genome shotgun (WGS) entry which is preliminary data.</text>
</comment>
<reference evidence="1 2" key="1">
    <citation type="submission" date="2020-08" db="EMBL/GenBank/DDBJ databases">
        <title>Genemic of Streptomyces polyaspartic.</title>
        <authorList>
            <person name="Liu W."/>
        </authorList>
    </citation>
    <scope>NUCLEOTIDE SEQUENCE [LARGE SCALE GENOMIC DNA]</scope>
    <source>
        <strain evidence="1 2">TRM66268-LWL</strain>
    </source>
</reference>
<dbReference type="RefSeq" id="WP_187812701.1">
    <property type="nucleotide sequence ID" value="NZ_JACTVJ010000004.1"/>
</dbReference>
<dbReference type="EMBL" id="JACTVJ010000004">
    <property type="protein sequence ID" value="MBC9712230.1"/>
    <property type="molecule type" value="Genomic_DNA"/>
</dbReference>
<evidence type="ECO:0000313" key="1">
    <source>
        <dbReference type="EMBL" id="MBC9712230.1"/>
    </source>
</evidence>
<protein>
    <submittedName>
        <fullName evidence="1">Uncharacterized protein</fullName>
    </submittedName>
</protein>
<keyword evidence="2" id="KW-1185">Reference proteome</keyword>
<name>A0ABR7S9T1_9ACTN</name>
<sequence>MMITQGRGWFGGDGFAASVANSRKIDAAAAEAEKVLYQPEGIHGMPKHHKRMRPDGEGTINFSSGVCKESWLERIENHTFPGAQLPLKYAPESVQTVRASLVELNSTLGEIEDTCEALLEDYATAGQAAQAKMVEAAKNGSLLKPGNKGPASAEKARKDAATKYHTAVEQRNVLYKALSDVYRTVVAETSKGLEEWHDNIVSAMATKLADAGPQITEAVRTLIPLLSESQTLMGYSVNVREAIAEGIGEDAVAPESKAEDTMTAIGGAIDALHTLTAGWAQIESDKNATATVVDWKLAHTPRKRYVLDEQEAKELYNATLNTFMPHSEAYANANVMEFASDAEFLSAIGIGGDPRGNAMDGMYLDHSTGQSEWVEGP</sequence>
<proteinExistence type="predicted"/>
<evidence type="ECO:0000313" key="2">
    <source>
        <dbReference type="Proteomes" id="UP000642284"/>
    </source>
</evidence>